<reference evidence="2" key="1">
    <citation type="journal article" date="2020" name="Stud. Mycol.">
        <title>101 Dothideomycetes genomes: a test case for predicting lifestyles and emergence of pathogens.</title>
        <authorList>
            <person name="Haridas S."/>
            <person name="Albert R."/>
            <person name="Binder M."/>
            <person name="Bloem J."/>
            <person name="Labutti K."/>
            <person name="Salamov A."/>
            <person name="Andreopoulos B."/>
            <person name="Baker S."/>
            <person name="Barry K."/>
            <person name="Bills G."/>
            <person name="Bluhm B."/>
            <person name="Cannon C."/>
            <person name="Castanera R."/>
            <person name="Culley D."/>
            <person name="Daum C."/>
            <person name="Ezra D."/>
            <person name="Gonzalez J."/>
            <person name="Henrissat B."/>
            <person name="Kuo A."/>
            <person name="Liang C."/>
            <person name="Lipzen A."/>
            <person name="Lutzoni F."/>
            <person name="Magnuson J."/>
            <person name="Mondo S."/>
            <person name="Nolan M."/>
            <person name="Ohm R."/>
            <person name="Pangilinan J."/>
            <person name="Park H.-J."/>
            <person name="Ramirez L."/>
            <person name="Alfaro M."/>
            <person name="Sun H."/>
            <person name="Tritt A."/>
            <person name="Yoshinaga Y."/>
            <person name="Zwiers L.-H."/>
            <person name="Turgeon B."/>
            <person name="Goodwin S."/>
            <person name="Spatafora J."/>
            <person name="Crous P."/>
            <person name="Grigoriev I."/>
        </authorList>
    </citation>
    <scope>NUCLEOTIDE SEQUENCE</scope>
    <source>
        <strain evidence="2">ATCC 16933</strain>
    </source>
</reference>
<keyword evidence="3" id="KW-1185">Reference proteome</keyword>
<dbReference type="SUPFAM" id="SSF88697">
    <property type="entry name" value="PUA domain-like"/>
    <property type="match status" value="1"/>
</dbReference>
<dbReference type="EMBL" id="MU001676">
    <property type="protein sequence ID" value="KAF2459163.1"/>
    <property type="molecule type" value="Genomic_DNA"/>
</dbReference>
<feature type="domain" description="Lon N-terminal" evidence="1">
    <location>
        <begin position="13"/>
        <end position="176"/>
    </location>
</feature>
<evidence type="ECO:0000313" key="2">
    <source>
        <dbReference type="EMBL" id="KAF2459163.1"/>
    </source>
</evidence>
<proteinExistence type="predicted"/>
<dbReference type="InterPro" id="IPR046336">
    <property type="entry name" value="Lon_prtase_N_sf"/>
</dbReference>
<dbReference type="Gene3D" id="2.30.130.40">
    <property type="entry name" value="LON domain-like"/>
    <property type="match status" value="1"/>
</dbReference>
<organism evidence="2 3">
    <name type="scientific">Lineolata rhizophorae</name>
    <dbReference type="NCBI Taxonomy" id="578093"/>
    <lineage>
        <taxon>Eukaryota</taxon>
        <taxon>Fungi</taxon>
        <taxon>Dikarya</taxon>
        <taxon>Ascomycota</taxon>
        <taxon>Pezizomycotina</taxon>
        <taxon>Dothideomycetes</taxon>
        <taxon>Dothideomycetes incertae sedis</taxon>
        <taxon>Lineolatales</taxon>
        <taxon>Lineolataceae</taxon>
        <taxon>Lineolata</taxon>
    </lineage>
</organism>
<accession>A0A6A6P6W0</accession>
<dbReference type="PROSITE" id="PS51787">
    <property type="entry name" value="LON_N"/>
    <property type="match status" value="1"/>
</dbReference>
<dbReference type="InterPro" id="IPR003111">
    <property type="entry name" value="Lon_prtase_N"/>
</dbReference>
<dbReference type="Proteomes" id="UP000799766">
    <property type="component" value="Unassembled WGS sequence"/>
</dbReference>
<protein>
    <recommendedName>
        <fullName evidence="1">Lon N-terminal domain-containing protein</fullName>
    </recommendedName>
</protein>
<dbReference type="AlphaFoldDB" id="A0A6A6P6W0"/>
<name>A0A6A6P6W0_9PEZI</name>
<dbReference type="InterPro" id="IPR015947">
    <property type="entry name" value="PUA-like_sf"/>
</dbReference>
<evidence type="ECO:0000259" key="1">
    <source>
        <dbReference type="PROSITE" id="PS51787"/>
    </source>
</evidence>
<evidence type="ECO:0000313" key="3">
    <source>
        <dbReference type="Proteomes" id="UP000799766"/>
    </source>
</evidence>
<dbReference type="OrthoDB" id="2411602at2759"/>
<dbReference type="Pfam" id="PF02190">
    <property type="entry name" value="LON_substr_bdg"/>
    <property type="match status" value="1"/>
</dbReference>
<sequence length="176" mass="19276">MAKKSKPPQTQLLPLVPLQHPTILLPGTALRLPLASRADLAALLARLYARAAQPSSAQVTIGCVPLASPLLSRDGKQLLRPVEGEKADELGVEAQDRDMGTLREKDLFRYGTVARVSGVQGRRAGEVALVVEGGKRFRVEKVMKERPYFEGVVEVLDEEACLWQDLHLKLCSNPMS</sequence>
<gene>
    <name evidence="2" type="ORF">BDY21DRAFT_202695</name>
</gene>